<organism evidence="1 2">
    <name type="scientific">Candidatus Nitrospira inopinata</name>
    <dbReference type="NCBI Taxonomy" id="1715989"/>
    <lineage>
        <taxon>Bacteria</taxon>
        <taxon>Pseudomonadati</taxon>
        <taxon>Nitrospirota</taxon>
        <taxon>Nitrospiria</taxon>
        <taxon>Nitrospirales</taxon>
        <taxon>Nitrospiraceae</taxon>
        <taxon>Nitrospira</taxon>
    </lineage>
</organism>
<keyword evidence="2" id="KW-1185">Reference proteome</keyword>
<dbReference type="AntiFam" id="ANF00011">
    <property type="entry name" value="tRNA translation"/>
</dbReference>
<gene>
    <name evidence="1" type="ORF">NITINOP_3234</name>
</gene>
<name>A0A0S4KYF8_9BACT</name>
<evidence type="ECO:0000313" key="2">
    <source>
        <dbReference type="Proteomes" id="UP000066284"/>
    </source>
</evidence>
<evidence type="ECO:0000313" key="1">
    <source>
        <dbReference type="EMBL" id="CUQ68206.1"/>
    </source>
</evidence>
<dbReference type="STRING" id="1715989.NITINOP_3234"/>
<dbReference type="Proteomes" id="UP000066284">
    <property type="component" value="Chromosome 1"/>
</dbReference>
<reference evidence="2" key="1">
    <citation type="submission" date="2015-09" db="EMBL/GenBank/DDBJ databases">
        <authorList>
            <person name="Daims H."/>
        </authorList>
    </citation>
    <scope>NUCLEOTIDE SEQUENCE [LARGE SCALE GENOMIC DNA]</scope>
</reference>
<accession>A0A0S4KYF8</accession>
<sequence length="106" mass="11709">MPQIFDNIALKLLEGLHAALPDATASSFCVGYLNLRGADLVEGPPGGEETKACRLLVGMHRPQGCDQTRRPACVRENWWRARESNPRPLRCERSALPAELAPHACY</sequence>
<dbReference type="EMBL" id="LN885086">
    <property type="protein sequence ID" value="CUQ68206.1"/>
    <property type="molecule type" value="Genomic_DNA"/>
</dbReference>
<dbReference type="AlphaFoldDB" id="A0A0S4KYF8"/>
<protein>
    <submittedName>
        <fullName evidence="1">Uncharacterized protein</fullName>
    </submittedName>
</protein>
<proteinExistence type="predicted"/>
<dbReference type="KEGG" id="nio:NITINOP_3234"/>